<feature type="region of interest" description="Disordered" evidence="1">
    <location>
        <begin position="736"/>
        <end position="755"/>
    </location>
</feature>
<evidence type="ECO:0000313" key="2">
    <source>
        <dbReference type="EMBL" id="CDJ57514.1"/>
    </source>
</evidence>
<feature type="compositionally biased region" description="Basic and acidic residues" evidence="1">
    <location>
        <begin position="736"/>
        <end position="746"/>
    </location>
</feature>
<dbReference type="PANTHER" id="PTHR12271">
    <property type="entry name" value="POLY A POLYMERASE CID PAP -RELATED"/>
    <property type="match status" value="1"/>
</dbReference>
<feature type="region of interest" description="Disordered" evidence="1">
    <location>
        <begin position="799"/>
        <end position="846"/>
    </location>
</feature>
<gene>
    <name evidence="2" type="ORF">EMWEY_00038990</name>
</gene>
<dbReference type="RefSeq" id="XP_013334162.1">
    <property type="nucleotide sequence ID" value="XM_013478708.1"/>
</dbReference>
<feature type="region of interest" description="Disordered" evidence="1">
    <location>
        <begin position="597"/>
        <end position="655"/>
    </location>
</feature>
<reference evidence="2" key="1">
    <citation type="submission" date="2013-10" db="EMBL/GenBank/DDBJ databases">
        <title>Genomic analysis of the causative agents of coccidiosis in chickens.</title>
        <authorList>
            <person name="Reid A.J."/>
            <person name="Blake D."/>
            <person name="Billington K."/>
            <person name="Browne H."/>
            <person name="Dunn M."/>
            <person name="Hung S."/>
            <person name="Kawahara F."/>
            <person name="Miranda-Saavedra D."/>
            <person name="Mourier T."/>
            <person name="Nagra H."/>
            <person name="Otto T.D."/>
            <person name="Rawlings N."/>
            <person name="Sanchez A."/>
            <person name="Sanders M."/>
            <person name="Subramaniam C."/>
            <person name="Tay Y."/>
            <person name="Dear P."/>
            <person name="Doerig C."/>
            <person name="Gruber A."/>
            <person name="Parkinson J."/>
            <person name="Shirley M."/>
            <person name="Wan K.L."/>
            <person name="Berriman M."/>
            <person name="Tomley F."/>
            <person name="Pain A."/>
        </authorList>
    </citation>
    <scope>NUCLEOTIDE SEQUENCE [LARGE SCALE GENOMIC DNA]</scope>
    <source>
        <strain evidence="2">Weybridge</strain>
    </source>
</reference>
<feature type="region of interest" description="Disordered" evidence="1">
    <location>
        <begin position="106"/>
        <end position="144"/>
    </location>
</feature>
<dbReference type="GeneID" id="25337885"/>
<proteinExistence type="predicted"/>
<feature type="region of interest" description="Disordered" evidence="1">
    <location>
        <begin position="1"/>
        <end position="66"/>
    </location>
</feature>
<feature type="compositionally biased region" description="Basic and acidic residues" evidence="1">
    <location>
        <begin position="34"/>
        <end position="48"/>
    </location>
</feature>
<feature type="compositionally biased region" description="Gly residues" evidence="1">
    <location>
        <begin position="813"/>
        <end position="829"/>
    </location>
</feature>
<feature type="compositionally biased region" description="Polar residues" evidence="1">
    <location>
        <begin position="122"/>
        <end position="132"/>
    </location>
</feature>
<feature type="compositionally biased region" description="Basic and acidic residues" evidence="1">
    <location>
        <begin position="1"/>
        <end position="16"/>
    </location>
</feature>
<feature type="region of interest" description="Disordered" evidence="1">
    <location>
        <begin position="478"/>
        <end position="499"/>
    </location>
</feature>
<dbReference type="PANTHER" id="PTHR12271:SF40">
    <property type="entry name" value="POLY(A) RNA POLYMERASE GLD2"/>
    <property type="match status" value="1"/>
</dbReference>
<name>U6M506_EIMMA</name>
<protein>
    <recommendedName>
        <fullName evidence="4">Polynucleotide adenylyltransferase</fullName>
    </recommendedName>
</protein>
<evidence type="ECO:0008006" key="4">
    <source>
        <dbReference type="Google" id="ProtNLM"/>
    </source>
</evidence>
<feature type="compositionally biased region" description="Basic and acidic residues" evidence="1">
    <location>
        <begin position="902"/>
        <end position="911"/>
    </location>
</feature>
<dbReference type="GO" id="GO:0031123">
    <property type="term" value="P:RNA 3'-end processing"/>
    <property type="evidence" value="ECO:0007669"/>
    <property type="project" value="TreeGrafter"/>
</dbReference>
<reference evidence="2" key="2">
    <citation type="submission" date="2013-10" db="EMBL/GenBank/DDBJ databases">
        <authorList>
            <person name="Aslett M."/>
        </authorList>
    </citation>
    <scope>NUCLEOTIDE SEQUENCE [LARGE SCALE GENOMIC DNA]</scope>
    <source>
        <strain evidence="2">Weybridge</strain>
    </source>
</reference>
<dbReference type="OMA" id="CLSSYAW"/>
<dbReference type="VEuPathDB" id="ToxoDB:EMWEY_00038990"/>
<sequence length="1054" mass="114786">MSIKGDGRDRTQEETPKGAAAAAGAKETVNESPLYKETKEADSKELLHKRTNSSKETVSSSSSSKLLLLPPKSYDASARALCYFLDPLIRPYNPWLNKQQQIKGDSTAAAAAAGDSIPPQETMEQPQLSPVCSSNSSNSSNSSSSSIALELKALDEELRPSLKGDRQRRSLVRLLGKRIRRQSWYKELRGETGEGDKEKGDTLIRTGDNKKGPPPPPPLLLPYGSSFTGLGDWAADIDLLLLLPSSCRTAAAATAAAAAPTAAAAAAETKGTPKELLYNQQVSPFPYCLLCRVYKETNCLHGFLPRTDAATILTRLNCLLNKEKELDGLFCCMQLIVPPVAPPLLRGVYRHPRDTAAAAAAAAAASTSSKASNKEVSPNGQVSPLHCFLSPKCLLSCKETVDDEQGDKEEQQEETGDRQERGHFVAAADAVAAAADAAAAAEDTEKGDTRDTPSIPIIARTWQVSPYDGSIVSPLLSPSSVSSIGDRGDRGDTRRHSEGIESPLNNNIIYKRRHFTPVPFDITTGCLLGPLNSLLLKEYANNCLLFPPLVRIIKHWADCRGLTGTRDGCLSSYAWVLLVVFFLQSVSPPLLPKLQQQQQPLQQQEQEQEEPKKEQEQQQQQQQQQQEQQQEQQPQGPSASLLETASPHSPFPGERRHLRRHVEGDSLLLSPSVSFPIEIVGGRHSIWFLKKGDTYLWGPRVLSLLQSVLRGATQQQLLLWLQHYVPGYLFLPSKETQETQKGDTKQIRPIQQQQGDNVGSMHALSMLQQVAGAVSLDTPEGDSQGRPLVSPLTHGKECLLSGSRDRSPMGSGSTPGSGSGSALGSGSGSGDRSQQRSRRSAGSWVSPLTEKDWETIASLLHAFFVFFGYYFNSFSLLVSIKGDNNVPKYLLSGERHKKGGRKKEETQKETPTETPAVSAVSPGHVLPPRRGDRQQHCSSSAAGTADAAAATDAAAAAAAAGTAKETAQRLRKEAIELEETPTSSYTPKEKKTIDELLIALEEQQEISFTKQSVSFGITIEDPIEVGRHHTYRRPQGSELFYYEMQRAERLLREG</sequence>
<dbReference type="GO" id="GO:0016779">
    <property type="term" value="F:nucleotidyltransferase activity"/>
    <property type="evidence" value="ECO:0007669"/>
    <property type="project" value="TreeGrafter"/>
</dbReference>
<feature type="compositionally biased region" description="Low complexity" evidence="1">
    <location>
        <begin position="617"/>
        <end position="635"/>
    </location>
</feature>
<evidence type="ECO:0000256" key="1">
    <source>
        <dbReference type="SAM" id="MobiDB-lite"/>
    </source>
</evidence>
<feature type="compositionally biased region" description="Basic and acidic residues" evidence="1">
    <location>
        <begin position="190"/>
        <end position="211"/>
    </location>
</feature>
<feature type="region of interest" description="Disordered" evidence="1">
    <location>
        <begin position="891"/>
        <end position="944"/>
    </location>
</feature>
<keyword evidence="3" id="KW-1185">Reference proteome</keyword>
<dbReference type="Proteomes" id="UP000030763">
    <property type="component" value="Unassembled WGS sequence"/>
</dbReference>
<evidence type="ECO:0000313" key="3">
    <source>
        <dbReference type="Proteomes" id="UP000030763"/>
    </source>
</evidence>
<organism evidence="2 3">
    <name type="scientific">Eimeria maxima</name>
    <name type="common">Coccidian parasite</name>
    <dbReference type="NCBI Taxonomy" id="5804"/>
    <lineage>
        <taxon>Eukaryota</taxon>
        <taxon>Sar</taxon>
        <taxon>Alveolata</taxon>
        <taxon>Apicomplexa</taxon>
        <taxon>Conoidasida</taxon>
        <taxon>Coccidia</taxon>
        <taxon>Eucoccidiorida</taxon>
        <taxon>Eimeriorina</taxon>
        <taxon>Eimeriidae</taxon>
        <taxon>Eimeria</taxon>
    </lineage>
</organism>
<feature type="region of interest" description="Disordered" evidence="1">
    <location>
        <begin position="190"/>
        <end position="216"/>
    </location>
</feature>
<dbReference type="Gene3D" id="1.10.1410.10">
    <property type="match status" value="1"/>
</dbReference>
<dbReference type="SUPFAM" id="SSF81631">
    <property type="entry name" value="PAP/OAS1 substrate-binding domain"/>
    <property type="match status" value="1"/>
</dbReference>
<dbReference type="EMBL" id="HG719303">
    <property type="protein sequence ID" value="CDJ57514.1"/>
    <property type="molecule type" value="Genomic_DNA"/>
</dbReference>
<dbReference type="OrthoDB" id="346390at2759"/>
<feature type="compositionally biased region" description="Low complexity" evidence="1">
    <location>
        <begin position="133"/>
        <end position="144"/>
    </location>
</feature>
<feature type="compositionally biased region" description="Basic and acidic residues" evidence="1">
    <location>
        <begin position="486"/>
        <end position="499"/>
    </location>
</feature>
<dbReference type="AlphaFoldDB" id="U6M506"/>
<accession>U6M506</accession>
<feature type="compositionally biased region" description="Polar residues" evidence="1">
    <location>
        <begin position="636"/>
        <end position="647"/>
    </location>
</feature>